<feature type="non-terminal residue" evidence="2">
    <location>
        <position position="1"/>
    </location>
</feature>
<accession>A0A0F8Y178</accession>
<evidence type="ECO:0000256" key="1">
    <source>
        <dbReference type="SAM" id="MobiDB-lite"/>
    </source>
</evidence>
<proteinExistence type="predicted"/>
<feature type="region of interest" description="Disordered" evidence="1">
    <location>
        <begin position="1"/>
        <end position="29"/>
    </location>
</feature>
<protein>
    <submittedName>
        <fullName evidence="2">Uncharacterized protein</fullName>
    </submittedName>
</protein>
<reference evidence="2" key="1">
    <citation type="journal article" date="2015" name="Nature">
        <title>Complex archaea that bridge the gap between prokaryotes and eukaryotes.</title>
        <authorList>
            <person name="Spang A."/>
            <person name="Saw J.H."/>
            <person name="Jorgensen S.L."/>
            <person name="Zaremba-Niedzwiedzka K."/>
            <person name="Martijn J."/>
            <person name="Lind A.E."/>
            <person name="van Eijk R."/>
            <person name="Schleper C."/>
            <person name="Guy L."/>
            <person name="Ettema T.J."/>
        </authorList>
    </citation>
    <scope>NUCLEOTIDE SEQUENCE</scope>
</reference>
<name>A0A0F8Y178_9ZZZZ</name>
<sequence>LKERVKSKQRTSAEKEKTSEDKKEKNRKIHPENAKINIYQLAIEKKEKQKDTYNLIASLIKTLYSNQSFYKNGFENVLLNNILTAFENQIEKKQDLNFETLILKDGSLKNSYYKIIKGTKFYDFEKKIGCPSLLDFVKIENSREQIPMKDASKELLSTFFNKKISNEIYQLQIEYPPKNLTSQNVLSICQKNGHTIDEKSLKLFDFSNSINRSNEKIFVGFDKNTDIKCKIKLPIS</sequence>
<comment type="caution">
    <text evidence="2">The sequence shown here is derived from an EMBL/GenBank/DDBJ whole genome shotgun (WGS) entry which is preliminary data.</text>
</comment>
<dbReference type="AlphaFoldDB" id="A0A0F8Y178"/>
<evidence type="ECO:0000313" key="2">
    <source>
        <dbReference type="EMBL" id="KKK75112.1"/>
    </source>
</evidence>
<organism evidence="2">
    <name type="scientific">marine sediment metagenome</name>
    <dbReference type="NCBI Taxonomy" id="412755"/>
    <lineage>
        <taxon>unclassified sequences</taxon>
        <taxon>metagenomes</taxon>
        <taxon>ecological metagenomes</taxon>
    </lineage>
</organism>
<gene>
    <name evidence="2" type="ORF">LCGC14_2877020</name>
</gene>
<dbReference type="EMBL" id="LAZR01056009">
    <property type="protein sequence ID" value="KKK75112.1"/>
    <property type="molecule type" value="Genomic_DNA"/>
</dbReference>